<organism evidence="3 4">
    <name type="scientific">Dichotomicrobium thermohalophilum</name>
    <dbReference type="NCBI Taxonomy" id="933063"/>
    <lineage>
        <taxon>Bacteria</taxon>
        <taxon>Pseudomonadati</taxon>
        <taxon>Pseudomonadota</taxon>
        <taxon>Alphaproteobacteria</taxon>
        <taxon>Hyphomicrobiales</taxon>
        <taxon>Hyphomicrobiaceae</taxon>
        <taxon>Dichotomicrobium</taxon>
    </lineage>
</organism>
<sequence length="176" mass="19182">MSATPDDLFAKLAELGIETKTHQHPPLHTVEESRALRGEIPGAHTKNLFLKDKKGVLWLITALEDTPIDLKTLHRQLGSGRLSFGKPDLMREILGVEPGSVTPFTLINDSARVVNFVLDEALLAHETLNFHPLVNTATTSIARDDFLKFVTACGHEPLRLRLDDATASGLETGASG</sequence>
<accession>A0A397Q247</accession>
<evidence type="ECO:0000313" key="3">
    <source>
        <dbReference type="EMBL" id="RIA55560.1"/>
    </source>
</evidence>
<dbReference type="SUPFAM" id="SSF55826">
    <property type="entry name" value="YbaK/ProRS associated domain"/>
    <property type="match status" value="1"/>
</dbReference>
<dbReference type="FunFam" id="3.90.960.10:FF:000005">
    <property type="entry name" value="Putative prolyl-tRNA synthetase"/>
    <property type="match status" value="1"/>
</dbReference>
<keyword evidence="3" id="KW-0378">Hydrolase</keyword>
<evidence type="ECO:0000256" key="1">
    <source>
        <dbReference type="ARBA" id="ARBA00010201"/>
    </source>
</evidence>
<proteinExistence type="inferred from homology"/>
<evidence type="ECO:0000313" key="4">
    <source>
        <dbReference type="Proteomes" id="UP000266273"/>
    </source>
</evidence>
<keyword evidence="4" id="KW-1185">Reference proteome</keyword>
<dbReference type="GO" id="GO:0002161">
    <property type="term" value="F:aminoacyl-tRNA deacylase activity"/>
    <property type="evidence" value="ECO:0007669"/>
    <property type="project" value="InterPro"/>
</dbReference>
<gene>
    <name evidence="3" type="ORF">BXY53_0628</name>
</gene>
<dbReference type="PANTHER" id="PTHR31423">
    <property type="entry name" value="YBAK DOMAIN-CONTAINING PROTEIN"/>
    <property type="match status" value="1"/>
</dbReference>
<evidence type="ECO:0000259" key="2">
    <source>
        <dbReference type="Pfam" id="PF04073"/>
    </source>
</evidence>
<dbReference type="Proteomes" id="UP000266273">
    <property type="component" value="Unassembled WGS sequence"/>
</dbReference>
<dbReference type="InterPro" id="IPR040285">
    <property type="entry name" value="ProX/PRXD1"/>
</dbReference>
<comment type="similarity">
    <text evidence="1">Belongs to the PRORSD1 family.</text>
</comment>
<dbReference type="InterPro" id="IPR007214">
    <property type="entry name" value="YbaK/aa-tRNA-synth-assoc-dom"/>
</dbReference>
<dbReference type="AlphaFoldDB" id="A0A397Q247"/>
<dbReference type="PANTHER" id="PTHR31423:SF3">
    <property type="entry name" value="PROLYL-TRNA SYNTHETASE ASSOCIATED DOMAIN-CONTAINING PROTEIN 1-RELATED"/>
    <property type="match status" value="1"/>
</dbReference>
<dbReference type="CDD" id="cd04335">
    <property type="entry name" value="PrdX_deacylase"/>
    <property type="match status" value="1"/>
</dbReference>
<feature type="domain" description="YbaK/aminoacyl-tRNA synthetase-associated" evidence="2">
    <location>
        <begin position="24"/>
        <end position="149"/>
    </location>
</feature>
<comment type="caution">
    <text evidence="3">The sequence shown here is derived from an EMBL/GenBank/DDBJ whole genome shotgun (WGS) entry which is preliminary data.</text>
</comment>
<dbReference type="RefSeq" id="WP_119060448.1">
    <property type="nucleotide sequence ID" value="NZ_QXDF01000001.1"/>
</dbReference>
<dbReference type="OrthoDB" id="5145315at2"/>
<dbReference type="InterPro" id="IPR036754">
    <property type="entry name" value="YbaK/aa-tRNA-synt-asso_dom_sf"/>
</dbReference>
<dbReference type="Pfam" id="PF04073">
    <property type="entry name" value="tRNA_edit"/>
    <property type="match status" value="1"/>
</dbReference>
<dbReference type="Gene3D" id="3.90.960.10">
    <property type="entry name" value="YbaK/aminoacyl-tRNA synthetase-associated domain"/>
    <property type="match status" value="1"/>
</dbReference>
<reference evidence="3 4" key="1">
    <citation type="submission" date="2018-08" db="EMBL/GenBank/DDBJ databases">
        <title>Genomic Encyclopedia of Archaeal and Bacterial Type Strains, Phase II (KMG-II): from individual species to whole genera.</title>
        <authorList>
            <person name="Goeker M."/>
        </authorList>
    </citation>
    <scope>NUCLEOTIDE SEQUENCE [LARGE SCALE GENOMIC DNA]</scope>
    <source>
        <strain evidence="3 4">DSM 5002</strain>
    </source>
</reference>
<dbReference type="EMBL" id="QXDF01000001">
    <property type="protein sequence ID" value="RIA55560.1"/>
    <property type="molecule type" value="Genomic_DNA"/>
</dbReference>
<name>A0A397Q247_9HYPH</name>
<protein>
    <submittedName>
        <fullName evidence="3">Ala-tRNA(Pro) hydrolase</fullName>
    </submittedName>
</protein>